<dbReference type="InterPro" id="IPR002808">
    <property type="entry name" value="AdoCbi_amidolase"/>
</dbReference>
<keyword evidence="1" id="KW-0378">Hydrolase</keyword>
<dbReference type="GO" id="GO:0016787">
    <property type="term" value="F:hydrolase activity"/>
    <property type="evidence" value="ECO:0007669"/>
    <property type="project" value="UniProtKB-KW"/>
</dbReference>
<name>A0A1I2KAW7_9BACL</name>
<sequence>MESRTLFSGLRIAVSPSFVCVRSDKTLTVLSSAPVRGGWCEASCIVNRRVPADYHEPDPQRDTVRWLIRHGFDPEKAVALMTAARTEDAACTRVEGDGFCLAALVTAGVGNAVRAGSGGISADDRWRPGTINIILLVDGNVTESAMAGALVTATEAKAAALQDLEVTDPGGNVATGTSTDAVVIARLRRTGGPIHLYAGTVSPFGRAVARAVYDAVTQAVLRERAREEGKDGS</sequence>
<dbReference type="RefSeq" id="WP_177198903.1">
    <property type="nucleotide sequence ID" value="NZ_FOOK01000001.1"/>
</dbReference>
<evidence type="ECO:0000313" key="2">
    <source>
        <dbReference type="Proteomes" id="UP000198661"/>
    </source>
</evidence>
<dbReference type="AlphaFoldDB" id="A0A1I2KAW7"/>
<accession>A0A1I2KAW7</accession>
<dbReference type="Proteomes" id="UP000198661">
    <property type="component" value="Unassembled WGS sequence"/>
</dbReference>
<gene>
    <name evidence="1" type="ORF">SAMN04488025_101118</name>
</gene>
<dbReference type="STRING" id="201973.SAMN04488025_101118"/>
<reference evidence="1 2" key="1">
    <citation type="submission" date="2016-10" db="EMBL/GenBank/DDBJ databases">
        <authorList>
            <person name="de Groot N.N."/>
        </authorList>
    </citation>
    <scope>NUCLEOTIDE SEQUENCE [LARGE SCALE GENOMIC DNA]</scope>
    <source>
        <strain evidence="1 2">DSM 44945</strain>
    </source>
</reference>
<evidence type="ECO:0000313" key="1">
    <source>
        <dbReference type="EMBL" id="SFF64084.1"/>
    </source>
</evidence>
<dbReference type="PANTHER" id="PTHR35336:SF5">
    <property type="entry name" value="ADENOSYLCOBINAMIDE AMIDOHYDROLASE"/>
    <property type="match status" value="1"/>
</dbReference>
<protein>
    <submittedName>
        <fullName evidence="1">Adenosylcobinamide amidohydrolase</fullName>
    </submittedName>
</protein>
<dbReference type="EMBL" id="FOOK01000001">
    <property type="protein sequence ID" value="SFF64084.1"/>
    <property type="molecule type" value="Genomic_DNA"/>
</dbReference>
<proteinExistence type="predicted"/>
<keyword evidence="2" id="KW-1185">Reference proteome</keyword>
<dbReference type="InterPro" id="IPR052209">
    <property type="entry name" value="CbiZ"/>
</dbReference>
<dbReference type="Pfam" id="PF01955">
    <property type="entry name" value="CbiZ"/>
    <property type="match status" value="1"/>
</dbReference>
<dbReference type="PANTHER" id="PTHR35336">
    <property type="entry name" value="ADENOSYLCOBINAMIDE AMIDOHYDROLASE"/>
    <property type="match status" value="1"/>
</dbReference>
<organism evidence="1 2">
    <name type="scientific">Planifilum fulgidum</name>
    <dbReference type="NCBI Taxonomy" id="201973"/>
    <lineage>
        <taxon>Bacteria</taxon>
        <taxon>Bacillati</taxon>
        <taxon>Bacillota</taxon>
        <taxon>Bacilli</taxon>
        <taxon>Bacillales</taxon>
        <taxon>Thermoactinomycetaceae</taxon>
        <taxon>Planifilum</taxon>
    </lineage>
</organism>